<protein>
    <submittedName>
        <fullName evidence="2">Uncharacterized protein</fullName>
    </submittedName>
</protein>
<evidence type="ECO:0000313" key="3">
    <source>
        <dbReference type="Proteomes" id="UP000676336"/>
    </source>
</evidence>
<organism evidence="2 3">
    <name type="scientific">Rotaria magnacalcarata</name>
    <dbReference type="NCBI Taxonomy" id="392030"/>
    <lineage>
        <taxon>Eukaryota</taxon>
        <taxon>Metazoa</taxon>
        <taxon>Spiralia</taxon>
        <taxon>Gnathifera</taxon>
        <taxon>Rotifera</taxon>
        <taxon>Eurotatoria</taxon>
        <taxon>Bdelloidea</taxon>
        <taxon>Philodinida</taxon>
        <taxon>Philodinidae</taxon>
        <taxon>Rotaria</taxon>
    </lineage>
</organism>
<proteinExistence type="predicted"/>
<gene>
    <name evidence="1" type="ORF">BYL167_LOCUS65416</name>
    <name evidence="2" type="ORF">SMN809_LOCUS82311</name>
</gene>
<name>A0A8S3JP17_9BILA</name>
<dbReference type="AlphaFoldDB" id="A0A8S3JP17"/>
<dbReference type="Proteomes" id="UP000676336">
    <property type="component" value="Unassembled WGS sequence"/>
</dbReference>
<dbReference type="EMBL" id="CAJOBI010351245">
    <property type="protein sequence ID" value="CAF5221341.1"/>
    <property type="molecule type" value="Genomic_DNA"/>
</dbReference>
<sequence length="64" mass="7578">MTDNKRFQSQILLIDKSGVRIYPEFITPLVHQLKPTSEYANVDICFEHNQLTIQRNDQSIILFR</sequence>
<evidence type="ECO:0000313" key="2">
    <source>
        <dbReference type="EMBL" id="CAF5221341.1"/>
    </source>
</evidence>
<evidence type="ECO:0000313" key="1">
    <source>
        <dbReference type="EMBL" id="CAF5109034.1"/>
    </source>
</evidence>
<reference evidence="2" key="1">
    <citation type="submission" date="2021-02" db="EMBL/GenBank/DDBJ databases">
        <authorList>
            <person name="Nowell W R."/>
        </authorList>
    </citation>
    <scope>NUCLEOTIDE SEQUENCE</scope>
</reference>
<dbReference type="EMBL" id="CAJOBH010240948">
    <property type="protein sequence ID" value="CAF5109034.1"/>
    <property type="molecule type" value="Genomic_DNA"/>
</dbReference>
<accession>A0A8S3JP17</accession>
<comment type="caution">
    <text evidence="2">The sequence shown here is derived from an EMBL/GenBank/DDBJ whole genome shotgun (WGS) entry which is preliminary data.</text>
</comment>
<dbReference type="Proteomes" id="UP000681967">
    <property type="component" value="Unassembled WGS sequence"/>
</dbReference>
<feature type="non-terminal residue" evidence="2">
    <location>
        <position position="1"/>
    </location>
</feature>